<gene>
    <name evidence="6" type="ORF">ACFQ27_11935</name>
</gene>
<dbReference type="InterPro" id="IPR049513">
    <property type="entry name" value="TetR_C_40"/>
</dbReference>
<keyword evidence="2 4" id="KW-0238">DNA-binding</keyword>
<keyword evidence="7" id="KW-1185">Reference proteome</keyword>
<dbReference type="PRINTS" id="PR00455">
    <property type="entry name" value="HTHTETR"/>
</dbReference>
<dbReference type="InterPro" id="IPR001647">
    <property type="entry name" value="HTH_TetR"/>
</dbReference>
<organism evidence="6 7">
    <name type="scientific">Phenylobacterium conjunctum</name>
    <dbReference type="NCBI Taxonomy" id="1298959"/>
    <lineage>
        <taxon>Bacteria</taxon>
        <taxon>Pseudomonadati</taxon>
        <taxon>Pseudomonadota</taxon>
        <taxon>Alphaproteobacteria</taxon>
        <taxon>Caulobacterales</taxon>
        <taxon>Caulobacteraceae</taxon>
        <taxon>Phenylobacterium</taxon>
    </lineage>
</organism>
<sequence length="222" mass="23998">MGERVKRSERSERTRAALIAAGRRLFCERPVDAVAIDDIVQAAEVSKGSFYNHFDDREALVRAVTGDVRARVEHAVHRANAEIQDPAHRMARAVCVYLRYALDDPERAGVLVRIYSGHVSLSTPLNQGLVEDVSQGIAAGRFQVPTTESAVLLVMGVAQLSLIRIVQEPNPTVAVTLAQQMCALLLRGLGVPNPEGEAIAAQAADEIVRRGAFTPDLDGAVQ</sequence>
<name>A0ABW3T5J7_9CAUL</name>
<dbReference type="PANTHER" id="PTHR30055:SF234">
    <property type="entry name" value="HTH-TYPE TRANSCRIPTIONAL REGULATOR BETI"/>
    <property type="match status" value="1"/>
</dbReference>
<protein>
    <submittedName>
        <fullName evidence="6">TetR/AcrR family transcriptional regulator</fullName>
    </submittedName>
</protein>
<accession>A0ABW3T5J7</accession>
<dbReference type="Proteomes" id="UP001597216">
    <property type="component" value="Unassembled WGS sequence"/>
</dbReference>
<reference evidence="7" key="1">
    <citation type="journal article" date="2019" name="Int. J. Syst. Evol. Microbiol.">
        <title>The Global Catalogue of Microorganisms (GCM) 10K type strain sequencing project: providing services to taxonomists for standard genome sequencing and annotation.</title>
        <authorList>
            <consortium name="The Broad Institute Genomics Platform"/>
            <consortium name="The Broad Institute Genome Sequencing Center for Infectious Disease"/>
            <person name="Wu L."/>
            <person name="Ma J."/>
        </authorList>
    </citation>
    <scope>NUCLEOTIDE SEQUENCE [LARGE SCALE GENOMIC DNA]</scope>
    <source>
        <strain evidence="7">CCUG 55074</strain>
    </source>
</reference>
<keyword evidence="3" id="KW-0804">Transcription</keyword>
<dbReference type="SUPFAM" id="SSF48498">
    <property type="entry name" value="Tetracyclin repressor-like, C-terminal domain"/>
    <property type="match status" value="1"/>
</dbReference>
<dbReference type="InterPro" id="IPR036271">
    <property type="entry name" value="Tet_transcr_reg_TetR-rel_C_sf"/>
</dbReference>
<dbReference type="PROSITE" id="PS50977">
    <property type="entry name" value="HTH_TETR_2"/>
    <property type="match status" value="1"/>
</dbReference>
<evidence type="ECO:0000313" key="7">
    <source>
        <dbReference type="Proteomes" id="UP001597216"/>
    </source>
</evidence>
<dbReference type="EMBL" id="JBHTLQ010000024">
    <property type="protein sequence ID" value="MFD1191292.1"/>
    <property type="molecule type" value="Genomic_DNA"/>
</dbReference>
<keyword evidence="1" id="KW-0805">Transcription regulation</keyword>
<dbReference type="SUPFAM" id="SSF46689">
    <property type="entry name" value="Homeodomain-like"/>
    <property type="match status" value="1"/>
</dbReference>
<feature type="domain" description="HTH tetR-type" evidence="5">
    <location>
        <begin position="12"/>
        <end position="72"/>
    </location>
</feature>
<evidence type="ECO:0000256" key="2">
    <source>
        <dbReference type="ARBA" id="ARBA00023125"/>
    </source>
</evidence>
<dbReference type="RefSeq" id="WP_374347229.1">
    <property type="nucleotide sequence ID" value="NZ_JBHTLQ010000024.1"/>
</dbReference>
<evidence type="ECO:0000259" key="5">
    <source>
        <dbReference type="PROSITE" id="PS50977"/>
    </source>
</evidence>
<dbReference type="Pfam" id="PF21306">
    <property type="entry name" value="TetR_C_40"/>
    <property type="match status" value="1"/>
</dbReference>
<dbReference type="PANTHER" id="PTHR30055">
    <property type="entry name" value="HTH-TYPE TRANSCRIPTIONAL REGULATOR RUTR"/>
    <property type="match status" value="1"/>
</dbReference>
<dbReference type="Pfam" id="PF00440">
    <property type="entry name" value="TetR_N"/>
    <property type="match status" value="1"/>
</dbReference>
<evidence type="ECO:0000256" key="3">
    <source>
        <dbReference type="ARBA" id="ARBA00023163"/>
    </source>
</evidence>
<evidence type="ECO:0000256" key="4">
    <source>
        <dbReference type="PROSITE-ProRule" id="PRU00335"/>
    </source>
</evidence>
<evidence type="ECO:0000313" key="6">
    <source>
        <dbReference type="EMBL" id="MFD1191292.1"/>
    </source>
</evidence>
<dbReference type="InterPro" id="IPR009057">
    <property type="entry name" value="Homeodomain-like_sf"/>
</dbReference>
<comment type="caution">
    <text evidence="6">The sequence shown here is derived from an EMBL/GenBank/DDBJ whole genome shotgun (WGS) entry which is preliminary data.</text>
</comment>
<evidence type="ECO:0000256" key="1">
    <source>
        <dbReference type="ARBA" id="ARBA00023015"/>
    </source>
</evidence>
<feature type="DNA-binding region" description="H-T-H motif" evidence="4">
    <location>
        <begin position="35"/>
        <end position="54"/>
    </location>
</feature>
<proteinExistence type="predicted"/>
<dbReference type="Gene3D" id="1.10.357.10">
    <property type="entry name" value="Tetracycline Repressor, domain 2"/>
    <property type="match status" value="1"/>
</dbReference>
<dbReference type="InterPro" id="IPR050109">
    <property type="entry name" value="HTH-type_TetR-like_transc_reg"/>
</dbReference>